<protein>
    <recommendedName>
        <fullName evidence="3">Response regulatory domain-containing protein</fullName>
    </recommendedName>
</protein>
<name>A0A3D9Q7H9_9BACL</name>
<dbReference type="EMBL" id="QTTN01000052">
    <property type="protein sequence ID" value="REE57564.1"/>
    <property type="molecule type" value="Genomic_DNA"/>
</dbReference>
<evidence type="ECO:0000313" key="1">
    <source>
        <dbReference type="EMBL" id="REE57564.1"/>
    </source>
</evidence>
<comment type="caution">
    <text evidence="1">The sequence shown here is derived from an EMBL/GenBank/DDBJ whole genome shotgun (WGS) entry which is preliminary data.</text>
</comment>
<evidence type="ECO:0008006" key="3">
    <source>
        <dbReference type="Google" id="ProtNLM"/>
    </source>
</evidence>
<evidence type="ECO:0000313" key="2">
    <source>
        <dbReference type="Proteomes" id="UP000256304"/>
    </source>
</evidence>
<proteinExistence type="predicted"/>
<gene>
    <name evidence="1" type="ORF">A8990_1529</name>
</gene>
<accession>A0A3D9Q7H9</accession>
<dbReference type="Proteomes" id="UP000256304">
    <property type="component" value="Unassembled WGS sequence"/>
</dbReference>
<sequence>MPKTILVVEDQQVLREIMKEYLVDEGKSAVPILMLTSAPTKTIRCSDLSLARTIM</sequence>
<organism evidence="1 2">
    <name type="scientific">Paenibacillus taihuensis</name>
    <dbReference type="NCBI Taxonomy" id="1156355"/>
    <lineage>
        <taxon>Bacteria</taxon>
        <taxon>Bacillati</taxon>
        <taxon>Bacillota</taxon>
        <taxon>Bacilli</taxon>
        <taxon>Bacillales</taxon>
        <taxon>Paenibacillaceae</taxon>
        <taxon>Paenibacillus</taxon>
    </lineage>
</organism>
<dbReference type="AlphaFoldDB" id="A0A3D9Q7H9"/>
<reference evidence="1 2" key="1">
    <citation type="submission" date="2018-08" db="EMBL/GenBank/DDBJ databases">
        <title>Genomic Encyclopedia of Type Strains, Phase III (KMG-III): the genomes of soil and plant-associated and newly described type strains.</title>
        <authorList>
            <person name="Whitman W."/>
        </authorList>
    </citation>
    <scope>NUCLEOTIDE SEQUENCE [LARGE SCALE GENOMIC DNA]</scope>
    <source>
        <strain evidence="1 2">CGMCC 1.10966</strain>
    </source>
</reference>
<keyword evidence="2" id="KW-1185">Reference proteome</keyword>